<dbReference type="AlphaFoldDB" id="A0A0E9LW60"/>
<feature type="domain" description="Hydrogen maturase F dimerization" evidence="2">
    <location>
        <begin position="174"/>
        <end position="272"/>
    </location>
</feature>
<dbReference type="Gene3D" id="3.40.50.11410">
    <property type="match status" value="1"/>
</dbReference>
<dbReference type="OrthoDB" id="9811338at2"/>
<keyword evidence="5" id="KW-1185">Reference proteome</keyword>
<dbReference type="RefSeq" id="WP_062122915.1">
    <property type="nucleotide sequence ID" value="NZ_BAZW01000006.1"/>
</dbReference>
<name>A0A0E9LW60_9BACT</name>
<evidence type="ECO:0000259" key="2">
    <source>
        <dbReference type="Pfam" id="PF18128"/>
    </source>
</evidence>
<protein>
    <submittedName>
        <fullName evidence="4">Putative GTP-binding protien TM0445</fullName>
    </submittedName>
</protein>
<dbReference type="InterPro" id="IPR005225">
    <property type="entry name" value="Small_GTP-bd"/>
</dbReference>
<dbReference type="GO" id="GO:0005525">
    <property type="term" value="F:GTP binding"/>
    <property type="evidence" value="ECO:0007669"/>
    <property type="project" value="InterPro"/>
</dbReference>
<dbReference type="PANTHER" id="PTHR42714">
    <property type="entry name" value="TRNA MODIFICATION GTPASE GTPBP3"/>
    <property type="match status" value="1"/>
</dbReference>
<gene>
    <name evidence="4" type="ORF">JCM15548_11257</name>
</gene>
<dbReference type="Pfam" id="PF18133">
    <property type="entry name" value="HydF_tetramer"/>
    <property type="match status" value="1"/>
</dbReference>
<dbReference type="Gene3D" id="3.40.50.300">
    <property type="entry name" value="P-loop containing nucleotide triphosphate hydrolases"/>
    <property type="match status" value="1"/>
</dbReference>
<dbReference type="InterPro" id="IPR023873">
    <property type="entry name" value="FeFe-hyd_GTPase_HydF"/>
</dbReference>
<evidence type="ECO:0000313" key="5">
    <source>
        <dbReference type="Proteomes" id="UP000032900"/>
    </source>
</evidence>
<dbReference type="Pfam" id="PF01926">
    <property type="entry name" value="MMR_HSR1"/>
    <property type="match status" value="1"/>
</dbReference>
<dbReference type="NCBIfam" id="TIGR00231">
    <property type="entry name" value="small_GTP"/>
    <property type="match status" value="1"/>
</dbReference>
<dbReference type="CDD" id="cd00880">
    <property type="entry name" value="Era_like"/>
    <property type="match status" value="1"/>
</dbReference>
<dbReference type="EMBL" id="BAZW01000006">
    <property type="protein sequence ID" value="GAO29100.1"/>
    <property type="molecule type" value="Genomic_DNA"/>
</dbReference>
<dbReference type="InterPro" id="IPR041606">
    <property type="entry name" value="HydF_dimer"/>
</dbReference>
<organism evidence="4 5">
    <name type="scientific">Geofilum rubicundum JCM 15548</name>
    <dbReference type="NCBI Taxonomy" id="1236989"/>
    <lineage>
        <taxon>Bacteria</taxon>
        <taxon>Pseudomonadati</taxon>
        <taxon>Bacteroidota</taxon>
        <taxon>Bacteroidia</taxon>
        <taxon>Marinilabiliales</taxon>
        <taxon>Marinilabiliaceae</taxon>
        <taxon>Geofilum</taxon>
    </lineage>
</organism>
<reference evidence="4 5" key="1">
    <citation type="journal article" date="2015" name="Microbes Environ.">
        <title>Distribution and evolution of nitrogen fixation genes in the phylum bacteroidetes.</title>
        <authorList>
            <person name="Inoue J."/>
            <person name="Oshima K."/>
            <person name="Suda W."/>
            <person name="Sakamoto M."/>
            <person name="Iino T."/>
            <person name="Noda S."/>
            <person name="Hongoh Y."/>
            <person name="Hattori M."/>
            <person name="Ohkuma M."/>
        </authorList>
    </citation>
    <scope>NUCLEOTIDE SEQUENCE [LARGE SCALE GENOMIC DNA]</scope>
    <source>
        <strain evidence="4">JCM 15548</strain>
    </source>
</reference>
<dbReference type="GO" id="GO:0005737">
    <property type="term" value="C:cytoplasm"/>
    <property type="evidence" value="ECO:0007669"/>
    <property type="project" value="TreeGrafter"/>
</dbReference>
<accession>A0A0E9LW60</accession>
<dbReference type="STRING" id="1236989.JCM15548_11257"/>
<sequence length="397" mass="44052">MARDKKPHIGFFGKRNNGKSTLINAITGQDIAITSPVAGTTTDPVKKSIEIKGVGPAILIDTAGIDDSGELGEKRIAKSLRVLDQIDLAILIIINNSFDQWEHQLIEHFRQKDVPFMVIHGKSDLQTATESVKQQYQLAGAKAFLAYRMGEQVDDITRAIQSAIPPTAYTNTSLLAGIIEPGDQVLLITPVDTEAPEGRMILPQVQTIRDVLDNHAINIVLKESELALYLSTTSQLPKIAITDSQIFEKANRMVPKEVMLTGFSILLARHKGNFEAYRAGTPRLGTLKKGDRILILESCTHHSTCEDIGRVKLPRWIQKYIHAPVEWDVVAGLDHISRPITDYALIIQCGGCMITRKQLHNRLQPAIDAGIPVTNYGMAIAWMHGIYERAMQPFEKR</sequence>
<dbReference type="GO" id="GO:0030488">
    <property type="term" value="P:tRNA methylation"/>
    <property type="evidence" value="ECO:0007669"/>
    <property type="project" value="TreeGrafter"/>
</dbReference>
<evidence type="ECO:0000259" key="1">
    <source>
        <dbReference type="Pfam" id="PF01926"/>
    </source>
</evidence>
<dbReference type="SUPFAM" id="SSF52540">
    <property type="entry name" value="P-loop containing nucleoside triphosphate hydrolases"/>
    <property type="match status" value="1"/>
</dbReference>
<dbReference type="PANTHER" id="PTHR42714:SF6">
    <property type="entry name" value="TRANSLATION INITIATION FACTOR IF-2"/>
    <property type="match status" value="1"/>
</dbReference>
<proteinExistence type="predicted"/>
<dbReference type="Pfam" id="PF18128">
    <property type="entry name" value="HydF_dimer"/>
    <property type="match status" value="1"/>
</dbReference>
<dbReference type="Proteomes" id="UP000032900">
    <property type="component" value="Unassembled WGS sequence"/>
</dbReference>
<comment type="caution">
    <text evidence="4">The sequence shown here is derived from an EMBL/GenBank/DDBJ whole genome shotgun (WGS) entry which is preliminary data.</text>
</comment>
<evidence type="ECO:0000259" key="3">
    <source>
        <dbReference type="Pfam" id="PF18133"/>
    </source>
</evidence>
<evidence type="ECO:0000313" key="4">
    <source>
        <dbReference type="EMBL" id="GAO29100.1"/>
    </source>
</evidence>
<dbReference type="InterPro" id="IPR006073">
    <property type="entry name" value="GTP-bd"/>
</dbReference>
<dbReference type="NCBIfam" id="TIGR03918">
    <property type="entry name" value="GTP_HydF"/>
    <property type="match status" value="1"/>
</dbReference>
<dbReference type="InterPro" id="IPR040644">
    <property type="entry name" value="HydF_tetramer"/>
</dbReference>
<dbReference type="Gene3D" id="3.40.50.11420">
    <property type="match status" value="1"/>
</dbReference>
<dbReference type="InterPro" id="IPR027417">
    <property type="entry name" value="P-loop_NTPase"/>
</dbReference>
<dbReference type="GO" id="GO:0002098">
    <property type="term" value="P:tRNA wobble uridine modification"/>
    <property type="evidence" value="ECO:0007669"/>
    <property type="project" value="TreeGrafter"/>
</dbReference>
<feature type="domain" description="Hydrogen maturase F tetramerization" evidence="3">
    <location>
        <begin position="279"/>
        <end position="393"/>
    </location>
</feature>
<feature type="domain" description="G" evidence="1">
    <location>
        <begin position="9"/>
        <end position="119"/>
    </location>
</feature>